<dbReference type="PANTHER" id="PTHR30009">
    <property type="entry name" value="CYTOCHROME C-TYPE SYNTHESIS PROTEIN AND PTS TRANSMEMBRANE COMPONENT"/>
    <property type="match status" value="1"/>
</dbReference>
<keyword evidence="16" id="KW-1185">Reference proteome</keyword>
<dbReference type="GO" id="GO:0008982">
    <property type="term" value="F:protein-N(PI)-phosphohistidine-sugar phosphotransferase activity"/>
    <property type="evidence" value="ECO:0007669"/>
    <property type="project" value="InterPro"/>
</dbReference>
<dbReference type="GO" id="GO:0090563">
    <property type="term" value="F:protein-phosphocysteine-sugar phosphotransferase activity"/>
    <property type="evidence" value="ECO:0007669"/>
    <property type="project" value="TreeGrafter"/>
</dbReference>
<keyword evidence="7 12" id="KW-0812">Transmembrane</keyword>
<feature type="active site" description="Phosphocysteine intermediate; for EIIB activity" evidence="11">
    <location>
        <position position="404"/>
    </location>
</feature>
<gene>
    <name evidence="15" type="ORF">EKG36_20345</name>
</gene>
<evidence type="ECO:0000256" key="10">
    <source>
        <dbReference type="ARBA" id="ARBA00023136"/>
    </source>
</evidence>
<dbReference type="PROSITE" id="PS51103">
    <property type="entry name" value="PTS_EIIC_TYPE_1"/>
    <property type="match status" value="1"/>
</dbReference>
<dbReference type="PANTHER" id="PTHR30009:SF4">
    <property type="entry name" value="PTS SYSTEM N-ACETYLGLUCOSAMINE-SPECIFIC EIICBA COMPONENT"/>
    <property type="match status" value="1"/>
</dbReference>
<comment type="caution">
    <text evidence="15">The sequence shown here is derived from an EMBL/GenBank/DDBJ whole genome shotgun (WGS) entry which is preliminary data.</text>
</comment>
<keyword evidence="9 12" id="KW-1133">Transmembrane helix</keyword>
<dbReference type="InterPro" id="IPR010974">
    <property type="entry name" value="PTS_IIBC_nag"/>
</dbReference>
<feature type="transmembrane region" description="Helical" evidence="12">
    <location>
        <begin position="50"/>
        <end position="70"/>
    </location>
</feature>
<feature type="transmembrane region" description="Helical" evidence="12">
    <location>
        <begin position="261"/>
        <end position="277"/>
    </location>
</feature>
<feature type="transmembrane region" description="Helical" evidence="12">
    <location>
        <begin position="20"/>
        <end position="38"/>
    </location>
</feature>
<evidence type="ECO:0000256" key="11">
    <source>
        <dbReference type="PROSITE-ProRule" id="PRU00421"/>
    </source>
</evidence>
<evidence type="ECO:0000256" key="8">
    <source>
        <dbReference type="ARBA" id="ARBA00022777"/>
    </source>
</evidence>
<reference evidence="15 16" key="1">
    <citation type="submission" date="2018-12" db="EMBL/GenBank/DDBJ databases">
        <authorList>
            <person name="Yu L."/>
        </authorList>
    </citation>
    <scope>NUCLEOTIDE SEQUENCE [LARGE SCALE GENOMIC DNA]</scope>
    <source>
        <strain evidence="15 16">11S</strain>
    </source>
</reference>
<keyword evidence="4" id="KW-0762">Sugar transport</keyword>
<dbReference type="EMBL" id="RXNS01000039">
    <property type="protein sequence ID" value="RTQ97108.1"/>
    <property type="molecule type" value="Genomic_DNA"/>
</dbReference>
<dbReference type="GO" id="GO:0009401">
    <property type="term" value="P:phosphoenolpyruvate-dependent sugar phosphotransferase system"/>
    <property type="evidence" value="ECO:0007669"/>
    <property type="project" value="UniProtKB-KW"/>
</dbReference>
<dbReference type="InterPro" id="IPR050429">
    <property type="entry name" value="PTS_Glucose_EIICBA"/>
</dbReference>
<keyword evidence="6" id="KW-0598">Phosphotransferase system</keyword>
<evidence type="ECO:0000256" key="9">
    <source>
        <dbReference type="ARBA" id="ARBA00022989"/>
    </source>
</evidence>
<keyword evidence="5" id="KW-0808">Transferase</keyword>
<keyword evidence="10 12" id="KW-0472">Membrane</keyword>
<evidence type="ECO:0000313" key="15">
    <source>
        <dbReference type="EMBL" id="RTQ97108.1"/>
    </source>
</evidence>
<sequence>MSTTLGSRLMAGLQHLGRSLMLPIAVLPVAGLLLRLGQPDLLDVPFIAEAGNAIFANLALIFAIGVAVGFADDNNGAAGLAGVIGYLVLEAVLTALNPEIDMGVLAGIIIGSVAGLLYNRYKAIALPDYLAFFGGRRFVPIATGLAAVMLGVAFGLVWPPVQQGIDALGQWLIDAGELGLFVYGALNRLLIVTGLHHVLNSLVWFVFGSFEGASGDLNRFFAGDPSAGSFMAGFFPVMMFGLPAAALAMYHAAPRGRRAQVGGLLLSLALTAFLTGVTEPIEFTFMFLAPLLYLVHALLTGVSMALMHWLDVKLGFTFSAGAFDYALSYGLSTQGWRMIPVGLAYAVVYYGVFRWAIARFDLPTPGREPEGEAAEARPRASGARGPAFVAALGGAANLESVGACTTRLRLVVADGAAIDEAALKGLGARGILRLGGGGLQVILGPIADSVADEIRAAMADDGREVASRPSSAPPVDESTPALAISADQCARWLAALGGADNLRCLEARASTRLRVELADITRLDDQALAAL</sequence>
<evidence type="ECO:0000256" key="5">
    <source>
        <dbReference type="ARBA" id="ARBA00022679"/>
    </source>
</evidence>
<dbReference type="GO" id="GO:0019866">
    <property type="term" value="C:organelle inner membrane"/>
    <property type="evidence" value="ECO:0007669"/>
    <property type="project" value="InterPro"/>
</dbReference>
<dbReference type="GO" id="GO:0016301">
    <property type="term" value="F:kinase activity"/>
    <property type="evidence" value="ECO:0007669"/>
    <property type="project" value="UniProtKB-KW"/>
</dbReference>
<dbReference type="InterPro" id="IPR001996">
    <property type="entry name" value="PTS_IIB_1"/>
</dbReference>
<evidence type="ECO:0000256" key="4">
    <source>
        <dbReference type="ARBA" id="ARBA00022597"/>
    </source>
</evidence>
<organism evidence="15 16">
    <name type="scientific">Halomonas nitroreducens</name>
    <dbReference type="NCBI Taxonomy" id="447425"/>
    <lineage>
        <taxon>Bacteria</taxon>
        <taxon>Pseudomonadati</taxon>
        <taxon>Pseudomonadota</taxon>
        <taxon>Gammaproteobacteria</taxon>
        <taxon>Oceanospirillales</taxon>
        <taxon>Halomonadaceae</taxon>
        <taxon>Halomonas</taxon>
    </lineage>
</organism>
<dbReference type="InterPro" id="IPR018113">
    <property type="entry name" value="PTrfase_EIIB_Cys"/>
</dbReference>
<proteinExistence type="predicted"/>
<dbReference type="GO" id="GO:0005886">
    <property type="term" value="C:plasma membrane"/>
    <property type="evidence" value="ECO:0007669"/>
    <property type="project" value="UniProtKB-SubCell"/>
</dbReference>
<evidence type="ECO:0000256" key="2">
    <source>
        <dbReference type="ARBA" id="ARBA00022448"/>
    </source>
</evidence>
<feature type="domain" description="PTS EIIB type-1" evidence="13">
    <location>
        <begin position="382"/>
        <end position="464"/>
    </location>
</feature>
<dbReference type="GO" id="GO:0015572">
    <property type="term" value="F:N-acetylglucosamine transmembrane transporter activity"/>
    <property type="evidence" value="ECO:0007669"/>
    <property type="project" value="InterPro"/>
</dbReference>
<dbReference type="InterPro" id="IPR013013">
    <property type="entry name" value="PTS_EIIC_1"/>
</dbReference>
<evidence type="ECO:0000256" key="7">
    <source>
        <dbReference type="ARBA" id="ARBA00022692"/>
    </source>
</evidence>
<feature type="non-terminal residue" evidence="15">
    <location>
        <position position="531"/>
    </location>
</feature>
<accession>A0A3S0I4P7</accession>
<feature type="transmembrane region" description="Helical" evidence="12">
    <location>
        <begin position="77"/>
        <end position="96"/>
    </location>
</feature>
<comment type="subcellular location">
    <subcellularLocation>
        <location evidence="1">Cell membrane</location>
        <topology evidence="1">Multi-pass membrane protein</topology>
    </subcellularLocation>
</comment>
<dbReference type="AlphaFoldDB" id="A0A3S0I4P7"/>
<keyword evidence="2" id="KW-0813">Transport</keyword>
<feature type="transmembrane region" description="Helical" evidence="12">
    <location>
        <begin position="283"/>
        <end position="307"/>
    </location>
</feature>
<dbReference type="PROSITE" id="PS01035">
    <property type="entry name" value="PTS_EIIB_TYPE_1_CYS"/>
    <property type="match status" value="1"/>
</dbReference>
<feature type="transmembrane region" description="Helical" evidence="12">
    <location>
        <begin position="102"/>
        <end position="118"/>
    </location>
</feature>
<keyword evidence="3" id="KW-1003">Cell membrane</keyword>
<evidence type="ECO:0000256" key="12">
    <source>
        <dbReference type="SAM" id="Phobius"/>
    </source>
</evidence>
<dbReference type="Proteomes" id="UP000267400">
    <property type="component" value="Unassembled WGS sequence"/>
</dbReference>
<protein>
    <submittedName>
        <fullName evidence="15">PTS N-acetyl-D-glucosamine transporter</fullName>
    </submittedName>
</protein>
<feature type="domain" description="PTS EIIC type-1" evidence="14">
    <location>
        <begin position="7"/>
        <end position="369"/>
    </location>
</feature>
<dbReference type="InterPro" id="IPR003352">
    <property type="entry name" value="PTS_EIIC"/>
</dbReference>
<evidence type="ECO:0000256" key="1">
    <source>
        <dbReference type="ARBA" id="ARBA00004651"/>
    </source>
</evidence>
<dbReference type="InterPro" id="IPR036878">
    <property type="entry name" value="Glu_permease_IIB"/>
</dbReference>
<dbReference type="NCBIfam" id="TIGR01998">
    <property type="entry name" value="PTS-II-BC-nag"/>
    <property type="match status" value="1"/>
</dbReference>
<evidence type="ECO:0000313" key="16">
    <source>
        <dbReference type="Proteomes" id="UP000267400"/>
    </source>
</evidence>
<evidence type="ECO:0000259" key="14">
    <source>
        <dbReference type="PROSITE" id="PS51103"/>
    </source>
</evidence>
<dbReference type="OrthoDB" id="7571469at2"/>
<name>A0A3S0I4P7_9GAMM</name>
<dbReference type="Pfam" id="PF02378">
    <property type="entry name" value="PTS_EIIC"/>
    <property type="match status" value="1"/>
</dbReference>
<dbReference type="Pfam" id="PF00367">
    <property type="entry name" value="PTS_EIIB"/>
    <property type="match status" value="1"/>
</dbReference>
<feature type="transmembrane region" description="Helical" evidence="12">
    <location>
        <begin position="338"/>
        <end position="357"/>
    </location>
</feature>
<keyword evidence="8" id="KW-0418">Kinase</keyword>
<dbReference type="PROSITE" id="PS51098">
    <property type="entry name" value="PTS_EIIB_TYPE_1"/>
    <property type="match status" value="1"/>
</dbReference>
<dbReference type="CDD" id="cd00212">
    <property type="entry name" value="PTS_IIB_glc"/>
    <property type="match status" value="1"/>
</dbReference>
<feature type="transmembrane region" description="Helical" evidence="12">
    <location>
        <begin position="189"/>
        <end position="207"/>
    </location>
</feature>
<evidence type="ECO:0000256" key="3">
    <source>
        <dbReference type="ARBA" id="ARBA00022475"/>
    </source>
</evidence>
<feature type="transmembrane region" description="Helical" evidence="12">
    <location>
        <begin position="227"/>
        <end position="249"/>
    </location>
</feature>
<dbReference type="GO" id="GO:0015764">
    <property type="term" value="P:N-acetylglucosamine transport"/>
    <property type="evidence" value="ECO:0007669"/>
    <property type="project" value="TreeGrafter"/>
</dbReference>
<feature type="transmembrane region" description="Helical" evidence="12">
    <location>
        <begin position="138"/>
        <end position="158"/>
    </location>
</feature>
<dbReference type="SUPFAM" id="SSF55604">
    <property type="entry name" value="Glucose permease domain IIB"/>
    <property type="match status" value="1"/>
</dbReference>
<dbReference type="RefSeq" id="WP_126487104.1">
    <property type="nucleotide sequence ID" value="NZ_RXNS01000039.1"/>
</dbReference>
<evidence type="ECO:0000256" key="6">
    <source>
        <dbReference type="ARBA" id="ARBA00022683"/>
    </source>
</evidence>
<dbReference type="Gene3D" id="3.30.1360.60">
    <property type="entry name" value="Glucose permease domain IIB"/>
    <property type="match status" value="2"/>
</dbReference>
<evidence type="ECO:0000259" key="13">
    <source>
        <dbReference type="PROSITE" id="PS51098"/>
    </source>
</evidence>